<organism evidence="3 4">
    <name type="scientific">Rhodopseudomonas pseudopalustris</name>
    <dbReference type="NCBI Taxonomy" id="1513892"/>
    <lineage>
        <taxon>Bacteria</taxon>
        <taxon>Pseudomonadati</taxon>
        <taxon>Pseudomonadota</taxon>
        <taxon>Alphaproteobacteria</taxon>
        <taxon>Hyphomicrobiales</taxon>
        <taxon>Nitrobacteraceae</taxon>
        <taxon>Rhodopseudomonas</taxon>
    </lineage>
</organism>
<evidence type="ECO:0000313" key="4">
    <source>
        <dbReference type="Proteomes" id="UP000199615"/>
    </source>
</evidence>
<reference evidence="4" key="1">
    <citation type="submission" date="2016-10" db="EMBL/GenBank/DDBJ databases">
        <authorList>
            <person name="Varghese N."/>
            <person name="Submissions S."/>
        </authorList>
    </citation>
    <scope>NUCLEOTIDE SEQUENCE [LARGE SCALE GENOMIC DNA]</scope>
    <source>
        <strain evidence="4">DSM 123</strain>
    </source>
</reference>
<gene>
    <name evidence="3" type="ORF">SAMN05444123_101228</name>
</gene>
<feature type="signal peptide" evidence="2">
    <location>
        <begin position="1"/>
        <end position="27"/>
    </location>
</feature>
<proteinExistence type="predicted"/>
<feature type="chain" id="PRO_5011737855" evidence="2">
    <location>
        <begin position="28"/>
        <end position="156"/>
    </location>
</feature>
<evidence type="ECO:0000256" key="2">
    <source>
        <dbReference type="SAM" id="SignalP"/>
    </source>
</evidence>
<evidence type="ECO:0000256" key="1">
    <source>
        <dbReference type="SAM" id="MobiDB-lite"/>
    </source>
</evidence>
<sequence length="156" mass="16804">MMILINATLLTAALSFGGTLASTGANAALQPSQKATSGKPDNATDISASRRHHHHSHRRHVHGQQHYVTYPRTYQRSYYRQPAYSENYGYGDYGRYQPSYYGAGYYGSSFGGFGTSYSYGSGFGHGHHDFGHGGGHHGGYIGHGGGGHGDGGHDHR</sequence>
<dbReference type="RefSeq" id="WP_139202581.1">
    <property type="nucleotide sequence ID" value="NZ_FODT01000001.1"/>
</dbReference>
<accession>A0A1H8LUC6</accession>
<protein>
    <submittedName>
        <fullName evidence="3">Uncharacterized protein</fullName>
    </submittedName>
</protein>
<dbReference type="AlphaFoldDB" id="A0A1H8LUC6"/>
<feature type="compositionally biased region" description="Basic residues" evidence="1">
    <location>
        <begin position="49"/>
        <end position="63"/>
    </location>
</feature>
<feature type="region of interest" description="Disordered" evidence="1">
    <location>
        <begin position="28"/>
        <end position="64"/>
    </location>
</feature>
<dbReference type="EMBL" id="FODT01000001">
    <property type="protein sequence ID" value="SEO08742.1"/>
    <property type="molecule type" value="Genomic_DNA"/>
</dbReference>
<keyword evidence="2" id="KW-0732">Signal</keyword>
<dbReference type="Proteomes" id="UP000199615">
    <property type="component" value="Unassembled WGS sequence"/>
</dbReference>
<keyword evidence="4" id="KW-1185">Reference proteome</keyword>
<evidence type="ECO:0000313" key="3">
    <source>
        <dbReference type="EMBL" id="SEO08742.1"/>
    </source>
</evidence>
<name>A0A1H8LUC6_9BRAD</name>